<accession>A0A813KMU1</accession>
<dbReference type="Proteomes" id="UP000626109">
    <property type="component" value="Unassembled WGS sequence"/>
</dbReference>
<feature type="compositionally biased region" description="Basic and acidic residues" evidence="1">
    <location>
        <begin position="108"/>
        <end position="122"/>
    </location>
</feature>
<organism evidence="2 3">
    <name type="scientific">Polarella glacialis</name>
    <name type="common">Dinoflagellate</name>
    <dbReference type="NCBI Taxonomy" id="89957"/>
    <lineage>
        <taxon>Eukaryota</taxon>
        <taxon>Sar</taxon>
        <taxon>Alveolata</taxon>
        <taxon>Dinophyceae</taxon>
        <taxon>Suessiales</taxon>
        <taxon>Suessiaceae</taxon>
        <taxon>Polarella</taxon>
    </lineage>
</organism>
<feature type="non-terminal residue" evidence="2">
    <location>
        <position position="1"/>
    </location>
</feature>
<name>A0A813KMU1_POLGL</name>
<evidence type="ECO:0000313" key="2">
    <source>
        <dbReference type="EMBL" id="CAE8708962.1"/>
    </source>
</evidence>
<sequence length="229" mass="26240">MDGPASNVPVSRAAIELDEEEQELWRQLRRKRDFEARIDEKRSLLGELRTQGRGTRAAAAGAAASVEHLDSQVQFARQQVKELEYDLAVLKESNRILQQTFQSSTVRKPTDGRRPKEDILSEEKARHESAQAQHEQIEHLRMHIESLRAEKSSFQQRQQALFQKQRAAEQDRNRLLGALQDDRSTVNQMRSERIRLCEERTSLEREVALLAREALVDRAAVPSGEPADP</sequence>
<dbReference type="EMBL" id="CAJNNW010031766">
    <property type="protein sequence ID" value="CAE8708962.1"/>
    <property type="molecule type" value="Genomic_DNA"/>
</dbReference>
<proteinExistence type="predicted"/>
<feature type="region of interest" description="Disordered" evidence="1">
    <location>
        <begin position="102"/>
        <end position="122"/>
    </location>
</feature>
<protein>
    <submittedName>
        <fullName evidence="2">Uncharacterized protein</fullName>
    </submittedName>
</protein>
<comment type="caution">
    <text evidence="2">The sequence shown here is derived from an EMBL/GenBank/DDBJ whole genome shotgun (WGS) entry which is preliminary data.</text>
</comment>
<evidence type="ECO:0000313" key="3">
    <source>
        <dbReference type="Proteomes" id="UP000626109"/>
    </source>
</evidence>
<evidence type="ECO:0000256" key="1">
    <source>
        <dbReference type="SAM" id="MobiDB-lite"/>
    </source>
</evidence>
<gene>
    <name evidence="2" type="ORF">PGLA2088_LOCUS35198</name>
</gene>
<dbReference type="AlphaFoldDB" id="A0A813KMU1"/>
<reference evidence="2" key="1">
    <citation type="submission" date="2021-02" db="EMBL/GenBank/DDBJ databases">
        <authorList>
            <person name="Dougan E. K."/>
            <person name="Rhodes N."/>
            <person name="Thang M."/>
            <person name="Chan C."/>
        </authorList>
    </citation>
    <scope>NUCLEOTIDE SEQUENCE</scope>
</reference>